<keyword evidence="14" id="KW-1185">Reference proteome</keyword>
<protein>
    <submittedName>
        <fullName evidence="13">Polyketide synthase</fullName>
    </submittedName>
</protein>
<dbReference type="Pfam" id="PF08659">
    <property type="entry name" value="KR"/>
    <property type="match status" value="1"/>
</dbReference>
<dbReference type="InterPro" id="IPR016035">
    <property type="entry name" value="Acyl_Trfase/lysoPLipase"/>
</dbReference>
<dbReference type="Gene3D" id="3.40.366.10">
    <property type="entry name" value="Malonyl-Coenzyme A Acyl Carrier Protein, domain 2"/>
    <property type="match status" value="1"/>
</dbReference>
<dbReference type="Pfam" id="PF21089">
    <property type="entry name" value="PKS_DH_N"/>
    <property type="match status" value="1"/>
</dbReference>
<dbReference type="InterPro" id="IPR016039">
    <property type="entry name" value="Thiolase-like"/>
</dbReference>
<dbReference type="CDD" id="cd05195">
    <property type="entry name" value="enoyl_red"/>
    <property type="match status" value="1"/>
</dbReference>
<feature type="domain" description="PKS/mFAS DH" evidence="12">
    <location>
        <begin position="923"/>
        <end position="1210"/>
    </location>
</feature>
<dbReference type="GO" id="GO:0016491">
    <property type="term" value="F:oxidoreductase activity"/>
    <property type="evidence" value="ECO:0007669"/>
    <property type="project" value="UniProtKB-KW"/>
</dbReference>
<dbReference type="Pfam" id="PF00109">
    <property type="entry name" value="ketoacyl-synt"/>
    <property type="match status" value="1"/>
</dbReference>
<dbReference type="Gene3D" id="3.10.129.110">
    <property type="entry name" value="Polyketide synthase dehydratase"/>
    <property type="match status" value="1"/>
</dbReference>
<evidence type="ECO:0000256" key="8">
    <source>
        <dbReference type="PROSITE-ProRule" id="PRU01363"/>
    </source>
</evidence>
<evidence type="ECO:0000259" key="11">
    <source>
        <dbReference type="PROSITE" id="PS52004"/>
    </source>
</evidence>
<dbReference type="SUPFAM" id="SSF50129">
    <property type="entry name" value="GroES-like"/>
    <property type="match status" value="1"/>
</dbReference>
<dbReference type="PROSITE" id="PS52019">
    <property type="entry name" value="PKS_MFAS_DH"/>
    <property type="match status" value="1"/>
</dbReference>
<dbReference type="EMBL" id="GG663364">
    <property type="protein sequence ID" value="EEH10010.1"/>
    <property type="molecule type" value="Genomic_DNA"/>
</dbReference>
<dbReference type="FunFam" id="3.40.50.720:FF:000209">
    <property type="entry name" value="Polyketide synthase Pks12"/>
    <property type="match status" value="1"/>
</dbReference>
<feature type="compositionally biased region" description="Polar residues" evidence="9">
    <location>
        <begin position="7"/>
        <end position="27"/>
    </location>
</feature>
<dbReference type="SMART" id="SM00827">
    <property type="entry name" value="PKS_AT"/>
    <property type="match status" value="1"/>
</dbReference>
<dbReference type="Gene3D" id="3.40.50.150">
    <property type="entry name" value="Vaccinia Virus protein VP39"/>
    <property type="match status" value="1"/>
</dbReference>
<dbReference type="InterPro" id="IPR014030">
    <property type="entry name" value="Ketoacyl_synth_N"/>
</dbReference>
<dbReference type="CDD" id="cd00833">
    <property type="entry name" value="PKS"/>
    <property type="match status" value="1"/>
</dbReference>
<dbReference type="InterPro" id="IPR029063">
    <property type="entry name" value="SAM-dependent_MTases_sf"/>
</dbReference>
<dbReference type="InterPro" id="IPR032821">
    <property type="entry name" value="PKS_assoc"/>
</dbReference>
<dbReference type="Pfam" id="PF08240">
    <property type="entry name" value="ADH_N"/>
    <property type="match status" value="1"/>
</dbReference>
<evidence type="ECO:0000256" key="3">
    <source>
        <dbReference type="ARBA" id="ARBA00022679"/>
    </source>
</evidence>
<dbReference type="Proteomes" id="UP000001631">
    <property type="component" value="Unassembled WGS sequence"/>
</dbReference>
<dbReference type="Pfam" id="PF23114">
    <property type="entry name" value="NAD-bd_HRPKS_sdrA"/>
    <property type="match status" value="1"/>
</dbReference>
<dbReference type="SUPFAM" id="SSF53335">
    <property type="entry name" value="S-adenosyl-L-methionine-dependent methyltransferases"/>
    <property type="match status" value="1"/>
</dbReference>
<dbReference type="Pfam" id="PF13602">
    <property type="entry name" value="ADH_zinc_N_2"/>
    <property type="match status" value="1"/>
</dbReference>
<keyword evidence="3" id="KW-0808">Transferase</keyword>
<sequence>MNGHPEASSTEGRVNGRSPIQNGTNGLSRAMGEKDSPIAICGMALRLPGGLATPQDFWEFLLAKGDARGRVPKSRYKVSAYYSETGKAGSVISQYGYFLDDSVKIGSLDTSRFSMSRAELESSDPQQRLMLEVVREALDDAGEVPFKGSLTGCYMGTYGEDWLELQSRDNQQTGIYRVDGYSDFMLSSRISYEMDFRGPSLNIRTACSAAMIGFHEACLAMQRGDCNAAVVGGANLIMSPSMTQFMSEKGILSPDGSCKPFSADANGYARGEAVTAIYIKPLDAAIRDGNPIRAVVRSTASNHNGKTPGMMQPSTESQTTMIRRAYEKAGISDFSQTGYVECHGTGTPVGDPIETNAVARVFGEKGVYIGSVKANLGHSEGASGLTSLIKAVLSLENRTIPPQIKFTSPNPKIPFVEAKLTVPLEPTPWPEDRYERASVNSFGIGGSNAHVILDSARSFNLGVPKSKESHGFESNKPHLLLFSANSANSLTNMVKNFQGWTSVHPESLEDVAYTLAHHRERLPHRSFAVASTDRPAVTATQGRKAPGTTPNLVMVFTGQGAQWPSMGRGLLEREDFCFKSTIRALDKYLQAVPEAPSWSLEAELLKPVQTSKVQTAELAQPLCTAVQIGLVDLFASLDVMPKAVVGHSSGEIAAAYAAGALSAKEAIINAWQRGFHAAKQTKLGAMAAIGLSWDEVSSFLVPPKVVVACENAPKSVTLSGDFTEVQTAVARIKDAYPDITARLLKVDKAYHSYHMQEVGRDYGATLGRDFSGKSPCTPFYSSVTGTGRHEEIILGAKYWQRNLESPVLFKSAVKGILDNVKDVAFLEIGPHAALAGPVRQIMAQNNTSAPYVGSMIRSEDTVETFLTAVGTLFELGIHVNFERLMPTGTCLPDLPRYPWDHKSNYWKESRMAYEWRNREFPAHPLLGIRQLESTSLEPSFRNRLLIGDSPWLRDHQIEEKPVFPCAGYVSMIGEGIRQLVGYQASFTLRNVVLSNALVLSENTHTEMVTTFRPVRLTDSLDSRWWEFVIASHNGNTWQKHFTGEVTTDKAEVSPTSPDIPSLPRSLNQRKYYDTFARVGMGYGPYFQLLDGITTGTVEAMATGKILRSTAGDEKHYPMHPTLIDAALQSGPVAAIKGRIEDKLFRRVPTKIETLTVHRCDADTDLHLITSSTVIKGSGDVVSQIQCSAGGKVVLDIENITFTVLLEVEAMEGDKPLTTARLAWGPHIDFLDIKGLIKPEFPRELYAPALDELGRLCTVFSQRRISRATIEVSHMKKFMSWMEREVQCYDASLSITGLDDATLQDKIDTIAQRLAGSPVEPVVAALLKVQNNIEGLLSGEVDALELLRADNTLTDLYVVMDSVDRSQFIRHLAHSKPNLRILEIGAGTGASTAGLLKDLLDSNGYPLFSNYTFTDISSGFFVAAKERFEGVQNFHYQILDISRDPKEQGFDEDDKYDLVLATNVLHATKSLNETLINVRQLLRPDGRLLLQELDSSSKWINYIFGLLPGWWLGEEDNRPNEPYVKPARWVVELARASFRKLDAVYQDANEPFQLNSIFVARLVANKEADKSKKTLSLLCDGNNSGVDVFSRVLEANGYSVHPFQLGQEFPEGQDIISLLDIATPFFKDIEEPRFKAFQGLMDRLGQSGLLWVTKASQMQCHDPSYAQVIGTARTIRNETLLDFATCEVDDLDCSLEKVVEVFAKFQARSEEHSLNPDYEYVISKGVVNVSRLYPFSLENELLSDVSSESRVALGMSQVGRLNTLQWGLREESKLQKDDVEVEVHAAGLNFKADSNSNALQDVLCAAAVLEYPEDGLGVEAAGVVSAVGPDVKDLRIGDRVMLLKNGSFRSHVVAPEKLCAKIPGSLIFEDAATMPTVFGTAVYSLLHLGDLQRRQSVLIHSACGGVGLAAIQLARMVGAEIYATVGSEDKVQYLMDNFGLPRQRIFRSRDTSFVEGVLRETNGKGVDLALNSLSGELLHATWSCIAEFGKVIDIGKRDFVGSARLSMGPFLGMRTYASFDLVALMVKKQSVVKEVLREIVRYYQYGHIAPITPKKTFDACVIQDAFRYMQQGQHLGKIVISMRNASGNVKIDMAPVKASKTLMLDPEASYLLVGGLGGLGRSVARHLVEHGARHLVFLSRSAGSGPDDTAHIKEIESMGCKVVLVKGSVANEDDVERAVSESENLKGIFQCSMVLRDENFSRMSIDDWVTAVKPKVDGTWNLHNAAIAAGVELDFFVMFSSMLSLFGQAGQANYAGANTFLDAFVQYRRSLGLAASALDIGTVQDIGYISRDDTLLNRLASSGVHAVTTPELMQAVTAAAIFSSGTGDTSHDTLNKPFVDKNVFTVGMSTSNSLSSSESRFPWRKDRRTAIYRNLTDGVTASSGGSNDNFKVFLAKAKTNAAVLKEEKAATTFAREIGKKLNEFLLKSDDELNTSIPLARLGLDSLVAIEMRSWWRQVFNFDISVLELLSMGNLNTLGRHAAKRLLKKLGDEA</sequence>
<dbReference type="InterPro" id="IPR013968">
    <property type="entry name" value="PKS_KR"/>
</dbReference>
<dbReference type="VEuPathDB" id="FungiDB:I7I50_01657"/>
<feature type="domain" description="Carrier" evidence="10">
    <location>
        <begin position="2406"/>
        <end position="2484"/>
    </location>
</feature>
<dbReference type="SMART" id="SM00822">
    <property type="entry name" value="PKS_KR"/>
    <property type="match status" value="1"/>
</dbReference>
<dbReference type="InterPro" id="IPR009081">
    <property type="entry name" value="PP-bd_ACP"/>
</dbReference>
<feature type="region of interest" description="C-terminal hotdog fold" evidence="8">
    <location>
        <begin position="1063"/>
        <end position="1210"/>
    </location>
</feature>
<feature type="region of interest" description="N-terminal hotdog fold" evidence="8">
    <location>
        <begin position="923"/>
        <end position="1052"/>
    </location>
</feature>
<evidence type="ECO:0000256" key="2">
    <source>
        <dbReference type="ARBA" id="ARBA00022553"/>
    </source>
</evidence>
<dbReference type="AlphaFoldDB" id="C0NFI9"/>
<dbReference type="SMART" id="SM00826">
    <property type="entry name" value="PKS_DH"/>
    <property type="match status" value="1"/>
</dbReference>
<dbReference type="Gene3D" id="3.40.47.10">
    <property type="match status" value="1"/>
</dbReference>
<dbReference type="SUPFAM" id="SSF52151">
    <property type="entry name" value="FabD/lysophospholipase-like"/>
    <property type="match status" value="1"/>
</dbReference>
<dbReference type="PROSITE" id="PS52004">
    <property type="entry name" value="KS3_2"/>
    <property type="match status" value="1"/>
</dbReference>
<dbReference type="SMART" id="SM00823">
    <property type="entry name" value="PKS_PP"/>
    <property type="match status" value="1"/>
</dbReference>
<dbReference type="GO" id="GO:1901336">
    <property type="term" value="P:lactone biosynthetic process"/>
    <property type="evidence" value="ECO:0007669"/>
    <property type="project" value="UniProtKB-ARBA"/>
</dbReference>
<keyword evidence="6" id="KW-0511">Multifunctional enzyme</keyword>
<dbReference type="Pfam" id="PF16197">
    <property type="entry name" value="KAsynt_C_assoc"/>
    <property type="match status" value="1"/>
</dbReference>
<dbReference type="InterPro" id="IPR013217">
    <property type="entry name" value="Methyltransf_12"/>
</dbReference>
<evidence type="ECO:0000256" key="5">
    <source>
        <dbReference type="ARBA" id="ARBA00023002"/>
    </source>
</evidence>
<dbReference type="Gene3D" id="3.40.50.720">
    <property type="entry name" value="NAD(P)-binding Rossmann-like Domain"/>
    <property type="match status" value="2"/>
</dbReference>
<dbReference type="InterPro" id="IPR014031">
    <property type="entry name" value="Ketoacyl_synth_C"/>
</dbReference>
<feature type="region of interest" description="Disordered" evidence="9">
    <location>
        <begin position="527"/>
        <end position="550"/>
    </location>
</feature>
<evidence type="ECO:0000313" key="13">
    <source>
        <dbReference type="EMBL" id="EEH10010.1"/>
    </source>
</evidence>
<dbReference type="InterPro" id="IPR036291">
    <property type="entry name" value="NAD(P)-bd_dom_sf"/>
</dbReference>
<dbReference type="InterPro" id="IPR050091">
    <property type="entry name" value="PKS_NRPS_Biosynth_Enz"/>
</dbReference>
<dbReference type="Pfam" id="PF00698">
    <property type="entry name" value="Acyl_transf_1"/>
    <property type="match status" value="1"/>
</dbReference>
<dbReference type="RefSeq" id="XP_045290490.1">
    <property type="nucleotide sequence ID" value="XM_045428704.1"/>
</dbReference>
<dbReference type="GO" id="GO:0004312">
    <property type="term" value="F:fatty acid synthase activity"/>
    <property type="evidence" value="ECO:0007669"/>
    <property type="project" value="TreeGrafter"/>
</dbReference>
<dbReference type="Pfam" id="PF14765">
    <property type="entry name" value="PS-DH"/>
    <property type="match status" value="1"/>
</dbReference>
<dbReference type="InterPro" id="IPR049900">
    <property type="entry name" value="PKS_mFAS_DH"/>
</dbReference>
<keyword evidence="5" id="KW-0560">Oxidoreductase</keyword>
<dbReference type="PANTHER" id="PTHR43775:SF28">
    <property type="entry name" value="SYNTHASE, PUTATIVE-RELATED"/>
    <property type="match status" value="1"/>
</dbReference>
<feature type="active site" description="Proton donor; for dehydratase activity" evidence="8">
    <location>
        <position position="1124"/>
    </location>
</feature>
<dbReference type="InterPro" id="IPR001227">
    <property type="entry name" value="Ac_transferase_dom_sf"/>
</dbReference>
<evidence type="ECO:0000259" key="10">
    <source>
        <dbReference type="PROSITE" id="PS50075"/>
    </source>
</evidence>
<dbReference type="SUPFAM" id="SSF55048">
    <property type="entry name" value="Probable ACP-binding domain of malonyl-CoA ACP transacylase"/>
    <property type="match status" value="1"/>
</dbReference>
<evidence type="ECO:0000259" key="12">
    <source>
        <dbReference type="PROSITE" id="PS52019"/>
    </source>
</evidence>
<evidence type="ECO:0000256" key="6">
    <source>
        <dbReference type="ARBA" id="ARBA00023268"/>
    </source>
</evidence>
<feature type="domain" description="Ketosynthase family 3 (KS3)" evidence="11">
    <location>
        <begin position="35"/>
        <end position="455"/>
    </location>
</feature>
<keyword evidence="7" id="KW-0012">Acyltransferase</keyword>
<dbReference type="InterPro" id="IPR020806">
    <property type="entry name" value="PKS_PP-bd"/>
</dbReference>
<dbReference type="SUPFAM" id="SSF51735">
    <property type="entry name" value="NAD(P)-binding Rossmann-fold domains"/>
    <property type="match status" value="2"/>
</dbReference>
<dbReference type="SUPFAM" id="SSF47336">
    <property type="entry name" value="ACP-like"/>
    <property type="match status" value="1"/>
</dbReference>
<keyword evidence="2" id="KW-0597">Phosphoprotein</keyword>
<feature type="active site" description="Proton acceptor; for dehydratase activity" evidence="8">
    <location>
        <position position="955"/>
    </location>
</feature>
<feature type="region of interest" description="Disordered" evidence="9">
    <location>
        <begin position="1"/>
        <end position="31"/>
    </location>
</feature>
<dbReference type="SUPFAM" id="SSF53901">
    <property type="entry name" value="Thiolase-like"/>
    <property type="match status" value="1"/>
</dbReference>
<dbReference type="InterPro" id="IPR036736">
    <property type="entry name" value="ACP-like_sf"/>
</dbReference>
<dbReference type="InterPro" id="IPR013154">
    <property type="entry name" value="ADH-like_N"/>
</dbReference>
<dbReference type="STRING" id="447093.C0NFI9"/>
<dbReference type="GO" id="GO:0044550">
    <property type="term" value="P:secondary metabolite biosynthetic process"/>
    <property type="evidence" value="ECO:0007669"/>
    <property type="project" value="TreeGrafter"/>
</dbReference>
<reference evidence="13" key="1">
    <citation type="submission" date="2009-02" db="EMBL/GenBank/DDBJ databases">
        <title>The Genome Sequence of Ajellomyces capsulatus strain G186AR.</title>
        <authorList>
            <consortium name="The Broad Institute Genome Sequencing Platform"/>
            <person name="Champion M."/>
            <person name="Cuomo C."/>
            <person name="Ma L.-J."/>
            <person name="Henn M.R."/>
            <person name="Sil A."/>
            <person name="Goldman B."/>
            <person name="Young S.K."/>
            <person name="Kodira C.D."/>
            <person name="Zeng Q."/>
            <person name="Koehrsen M."/>
            <person name="Alvarado L."/>
            <person name="Berlin A."/>
            <person name="Borenstein D."/>
            <person name="Chen Z."/>
            <person name="Engels R."/>
            <person name="Freedman E."/>
            <person name="Gellesch M."/>
            <person name="Goldberg J."/>
            <person name="Griggs A."/>
            <person name="Gujja S."/>
            <person name="Heiman D."/>
            <person name="Hepburn T."/>
            <person name="Howarth C."/>
            <person name="Jen D."/>
            <person name="Larson L."/>
            <person name="Lewis B."/>
            <person name="Mehta T."/>
            <person name="Park D."/>
            <person name="Pearson M."/>
            <person name="Roberts A."/>
            <person name="Saif S."/>
            <person name="Shea T."/>
            <person name="Shenoy N."/>
            <person name="Sisk P."/>
            <person name="Stolte C."/>
            <person name="Sykes S."/>
            <person name="Walk T."/>
            <person name="White J."/>
            <person name="Yandava C."/>
            <person name="Klein B."/>
            <person name="McEwen J.G."/>
            <person name="Puccia R."/>
            <person name="Goldman G.H."/>
            <person name="Felipe M.S."/>
            <person name="Nino-Vega G."/>
            <person name="San-Blas G."/>
            <person name="Taylor J."/>
            <person name="Mendoza L."/>
            <person name="Galagan J."/>
            <person name="Nusbaum C."/>
            <person name="Birren B."/>
        </authorList>
    </citation>
    <scope>NUCLEOTIDE SEQUENCE</scope>
    <source>
        <strain evidence="13">G186AR</strain>
    </source>
</reference>
<dbReference type="GO" id="GO:0031177">
    <property type="term" value="F:phosphopantetheine binding"/>
    <property type="evidence" value="ECO:0007669"/>
    <property type="project" value="InterPro"/>
</dbReference>
<dbReference type="Pfam" id="PF02801">
    <property type="entry name" value="Ketoacyl-synt_C"/>
    <property type="match status" value="1"/>
</dbReference>
<gene>
    <name evidence="13" type="ORF">HCBG_01655</name>
</gene>
<proteinExistence type="predicted"/>
<evidence type="ECO:0000256" key="4">
    <source>
        <dbReference type="ARBA" id="ARBA00022857"/>
    </source>
</evidence>
<dbReference type="Gene3D" id="3.30.70.3290">
    <property type="match status" value="1"/>
</dbReference>
<dbReference type="GO" id="GO:0006633">
    <property type="term" value="P:fatty acid biosynthetic process"/>
    <property type="evidence" value="ECO:0007669"/>
    <property type="project" value="TreeGrafter"/>
</dbReference>
<organism evidence="13 14">
    <name type="scientific">Ajellomyces capsulatus (strain G186AR / H82 / ATCC MYA-2454 / RMSCC 2432)</name>
    <name type="common">Darling's disease fungus</name>
    <name type="synonym">Histoplasma capsulatum</name>
    <dbReference type="NCBI Taxonomy" id="447093"/>
    <lineage>
        <taxon>Eukaryota</taxon>
        <taxon>Fungi</taxon>
        <taxon>Dikarya</taxon>
        <taxon>Ascomycota</taxon>
        <taxon>Pezizomycotina</taxon>
        <taxon>Eurotiomycetes</taxon>
        <taxon>Eurotiomycetidae</taxon>
        <taxon>Onygenales</taxon>
        <taxon>Ajellomycetaceae</taxon>
        <taxon>Histoplasma</taxon>
    </lineage>
</organism>
<dbReference type="SMART" id="SM00829">
    <property type="entry name" value="PKS_ER"/>
    <property type="match status" value="1"/>
</dbReference>
<dbReference type="InterPro" id="IPR020843">
    <property type="entry name" value="ER"/>
</dbReference>
<evidence type="ECO:0000256" key="1">
    <source>
        <dbReference type="ARBA" id="ARBA00022450"/>
    </source>
</evidence>
<keyword evidence="1" id="KW-0596">Phosphopantetheine</keyword>
<dbReference type="InterPro" id="IPR042104">
    <property type="entry name" value="PKS_dehydratase_sf"/>
</dbReference>
<dbReference type="Pfam" id="PF08242">
    <property type="entry name" value="Methyltransf_12"/>
    <property type="match status" value="1"/>
</dbReference>
<dbReference type="InterPro" id="IPR049552">
    <property type="entry name" value="PKS_DH_N"/>
</dbReference>
<dbReference type="InterPro" id="IPR057326">
    <property type="entry name" value="KR_dom"/>
</dbReference>
<dbReference type="InParanoid" id="C0NFI9"/>
<evidence type="ECO:0000256" key="7">
    <source>
        <dbReference type="ARBA" id="ARBA00023315"/>
    </source>
</evidence>
<dbReference type="InterPro" id="IPR056501">
    <property type="entry name" value="NAD-bd_HRPKS_sdrA"/>
</dbReference>
<dbReference type="HOGENOM" id="CLU_000022_31_1_1"/>
<dbReference type="Gene3D" id="3.90.180.10">
    <property type="entry name" value="Medium-chain alcohol dehydrogenases, catalytic domain"/>
    <property type="match status" value="1"/>
</dbReference>
<dbReference type="SMART" id="SM00825">
    <property type="entry name" value="PKS_KS"/>
    <property type="match status" value="1"/>
</dbReference>
<keyword evidence="4" id="KW-0521">NADP</keyword>
<dbReference type="InterPro" id="IPR016036">
    <property type="entry name" value="Malonyl_transacylase_ACP-bd"/>
</dbReference>
<dbReference type="GeneID" id="69034671"/>
<dbReference type="InterPro" id="IPR011032">
    <property type="entry name" value="GroES-like_sf"/>
</dbReference>
<dbReference type="CDD" id="cd02440">
    <property type="entry name" value="AdoMet_MTases"/>
    <property type="match status" value="1"/>
</dbReference>
<dbReference type="InterPro" id="IPR020841">
    <property type="entry name" value="PKS_Beta-ketoAc_synthase_dom"/>
</dbReference>
<accession>C0NFI9</accession>
<dbReference type="InterPro" id="IPR020807">
    <property type="entry name" value="PKS_DH"/>
</dbReference>
<name>C0NFI9_AJECG</name>
<dbReference type="InterPro" id="IPR014043">
    <property type="entry name" value="Acyl_transferase_dom"/>
</dbReference>
<dbReference type="PROSITE" id="PS50075">
    <property type="entry name" value="CARRIER"/>
    <property type="match status" value="1"/>
</dbReference>
<evidence type="ECO:0000256" key="9">
    <source>
        <dbReference type="SAM" id="MobiDB-lite"/>
    </source>
</evidence>
<dbReference type="InterPro" id="IPR049551">
    <property type="entry name" value="PKS_DH_C"/>
</dbReference>
<dbReference type="PANTHER" id="PTHR43775">
    <property type="entry name" value="FATTY ACID SYNTHASE"/>
    <property type="match status" value="1"/>
</dbReference>
<dbReference type="Pfam" id="PF00550">
    <property type="entry name" value="PP-binding"/>
    <property type="match status" value="1"/>
</dbReference>
<evidence type="ECO:0000313" key="14">
    <source>
        <dbReference type="Proteomes" id="UP000001631"/>
    </source>
</evidence>